<accession>B4Y320</accession>
<organism evidence="2">
    <name type="scientific">Hydrogenophaga sp. PL2G6</name>
    <dbReference type="NCBI Taxonomy" id="503997"/>
    <lineage>
        <taxon>Bacteria</taxon>
        <taxon>Pseudomonadati</taxon>
        <taxon>Pseudomonadota</taxon>
        <taxon>Betaproteobacteria</taxon>
        <taxon>Burkholderiales</taxon>
        <taxon>Comamonadaceae</taxon>
        <taxon>Hydrogenophaga</taxon>
    </lineage>
</organism>
<name>B4Y320_9BURK</name>
<dbReference type="GO" id="GO:0005524">
    <property type="term" value="F:ATP binding"/>
    <property type="evidence" value="ECO:0007669"/>
    <property type="project" value="InterPro"/>
</dbReference>
<evidence type="ECO:0000259" key="1">
    <source>
        <dbReference type="SMART" id="SM00382"/>
    </source>
</evidence>
<dbReference type="SMART" id="SM00382">
    <property type="entry name" value="AAA"/>
    <property type="match status" value="1"/>
</dbReference>
<dbReference type="GO" id="GO:0006515">
    <property type="term" value="P:protein quality control for misfolded or incompletely synthesized proteins"/>
    <property type="evidence" value="ECO:0007669"/>
    <property type="project" value="TreeGrafter"/>
</dbReference>
<dbReference type="PANTHER" id="PTHR43718:SF2">
    <property type="entry name" value="LON PROTEASE HOMOLOG, MITOCHONDRIAL"/>
    <property type="match status" value="1"/>
</dbReference>
<dbReference type="EMBL" id="EU327989">
    <property type="protein sequence ID" value="ACB12996.1"/>
    <property type="molecule type" value="Genomic_DNA"/>
</dbReference>
<dbReference type="Pfam" id="PF00004">
    <property type="entry name" value="AAA"/>
    <property type="match status" value="1"/>
</dbReference>
<proteinExistence type="predicted"/>
<feature type="domain" description="AAA+ ATPase" evidence="1">
    <location>
        <begin position="364"/>
        <end position="513"/>
    </location>
</feature>
<dbReference type="PANTHER" id="PTHR43718">
    <property type="entry name" value="LON PROTEASE"/>
    <property type="match status" value="1"/>
</dbReference>
<dbReference type="SUPFAM" id="SSF52540">
    <property type="entry name" value="P-loop containing nucleoside triphosphate hydrolases"/>
    <property type="match status" value="1"/>
</dbReference>
<dbReference type="InterPro" id="IPR027417">
    <property type="entry name" value="P-loop_NTPase"/>
</dbReference>
<sequence length="579" mass="64221">MDTDDSQIAWRYTDERLAELVEAARDEGASHPLFTLWPVGDPILANNIPLFAMLHDPEVTRRDRLTALRLIYNRVTRLPVEFGSPCLLALDLQLLLADRLNSIELLHLLTHLMYRLLGYEPRVSCPDGERRKAFGLYKDGDLIPAGATLQFVSPLLASAYSHISGLSKTNLRALSLCKRHQAAELLLTHYLHSPGEGNAPWDCLERWSELKRFGDPLMDRLKEGEADLPPDDSGQRLPGTLDVEAIRLVGHRLKTQDFAKSVKLSQGPNSAQAQPRPTEVVRPEKLLAVIPGSIPPASDPNDQMQIQRFKVLQAAQRVVQLPNPDQLYRIQVTLKEEFPWAASAIETILGELRVKRQLGALDCKVRPTLIAGQPGVGKTRFARRLAEELNLMFRSISIGGMDDSRALLGTSRGWSSGQPSSLLELLLNAQGPSALVLLDEVDKASDRSVNSAPVASALLGLLEAESARRWFDTFLQTECDLSMVSFILTANSLSRLPKPLLSRCQIVMFEEPTPEHIAAAVPHALEDLADEWGLPSGVFRGLEQITNSVPARSMRELKGTLSRILKAELLPDRGQAWRH</sequence>
<protein>
    <recommendedName>
        <fullName evidence="1">AAA+ ATPase domain-containing protein</fullName>
    </recommendedName>
</protein>
<dbReference type="GO" id="GO:0004252">
    <property type="term" value="F:serine-type endopeptidase activity"/>
    <property type="evidence" value="ECO:0007669"/>
    <property type="project" value="InterPro"/>
</dbReference>
<dbReference type="InterPro" id="IPR027065">
    <property type="entry name" value="Lon_Prtase"/>
</dbReference>
<reference evidence="2" key="1">
    <citation type="journal article" date="2008" name="J. Bacteriol.">
        <title>The evolution of class 1 integrons and the rise of antibiotic resistance.</title>
        <authorList>
            <person name="Gillings M."/>
            <person name="Boucher Y."/>
            <person name="Labbate M."/>
            <person name="Holmes A."/>
            <person name="Krishnan S."/>
            <person name="Holley M."/>
            <person name="Stokes H.W."/>
        </authorList>
    </citation>
    <scope>NUCLEOTIDE SEQUENCE</scope>
</reference>
<dbReference type="GO" id="GO:0004176">
    <property type="term" value="F:ATP-dependent peptidase activity"/>
    <property type="evidence" value="ECO:0007669"/>
    <property type="project" value="InterPro"/>
</dbReference>
<dbReference type="GO" id="GO:0016887">
    <property type="term" value="F:ATP hydrolysis activity"/>
    <property type="evidence" value="ECO:0007669"/>
    <property type="project" value="InterPro"/>
</dbReference>
<dbReference type="Gene3D" id="3.40.50.300">
    <property type="entry name" value="P-loop containing nucleotide triphosphate hydrolases"/>
    <property type="match status" value="1"/>
</dbReference>
<dbReference type="InterPro" id="IPR003593">
    <property type="entry name" value="AAA+_ATPase"/>
</dbReference>
<evidence type="ECO:0000313" key="2">
    <source>
        <dbReference type="EMBL" id="ACB12996.1"/>
    </source>
</evidence>
<dbReference type="AlphaFoldDB" id="B4Y320"/>
<dbReference type="InterPro" id="IPR003959">
    <property type="entry name" value="ATPase_AAA_core"/>
</dbReference>